<dbReference type="AlphaFoldDB" id="A0A8S2FJU2"/>
<dbReference type="Proteomes" id="UP000677228">
    <property type="component" value="Unassembled WGS sequence"/>
</dbReference>
<feature type="compositionally biased region" description="Low complexity" evidence="1">
    <location>
        <begin position="353"/>
        <end position="370"/>
    </location>
</feature>
<feature type="region of interest" description="Disordered" evidence="1">
    <location>
        <begin position="335"/>
        <end position="387"/>
    </location>
</feature>
<gene>
    <name evidence="2" type="ORF">OVA965_LOCUS35803</name>
    <name evidence="3" type="ORF">TMI583_LOCUS36784</name>
</gene>
<evidence type="ECO:0000313" key="3">
    <source>
        <dbReference type="EMBL" id="CAF4266060.1"/>
    </source>
</evidence>
<organism evidence="2 4">
    <name type="scientific">Didymodactylos carnosus</name>
    <dbReference type="NCBI Taxonomy" id="1234261"/>
    <lineage>
        <taxon>Eukaryota</taxon>
        <taxon>Metazoa</taxon>
        <taxon>Spiralia</taxon>
        <taxon>Gnathifera</taxon>
        <taxon>Rotifera</taxon>
        <taxon>Eurotatoria</taxon>
        <taxon>Bdelloidea</taxon>
        <taxon>Philodinida</taxon>
        <taxon>Philodinidae</taxon>
        <taxon>Didymodactylos</taxon>
    </lineage>
</organism>
<evidence type="ECO:0000256" key="1">
    <source>
        <dbReference type="SAM" id="MobiDB-lite"/>
    </source>
</evidence>
<evidence type="ECO:0000313" key="4">
    <source>
        <dbReference type="Proteomes" id="UP000677228"/>
    </source>
</evidence>
<feature type="region of interest" description="Disordered" evidence="1">
    <location>
        <begin position="143"/>
        <end position="163"/>
    </location>
</feature>
<dbReference type="EMBL" id="CAJNOK010031654">
    <property type="protein sequence ID" value="CAF1474701.1"/>
    <property type="molecule type" value="Genomic_DNA"/>
</dbReference>
<feature type="compositionally biased region" description="Basic and acidic residues" evidence="1">
    <location>
        <begin position="143"/>
        <end position="154"/>
    </location>
</feature>
<reference evidence="2" key="1">
    <citation type="submission" date="2021-02" db="EMBL/GenBank/DDBJ databases">
        <authorList>
            <person name="Nowell W R."/>
        </authorList>
    </citation>
    <scope>NUCLEOTIDE SEQUENCE</scope>
</reference>
<accession>A0A8S2FJU2</accession>
<feature type="region of interest" description="Disordered" evidence="1">
    <location>
        <begin position="397"/>
        <end position="416"/>
    </location>
</feature>
<dbReference type="Proteomes" id="UP000682733">
    <property type="component" value="Unassembled WGS sequence"/>
</dbReference>
<evidence type="ECO:0000313" key="2">
    <source>
        <dbReference type="EMBL" id="CAF1474701.1"/>
    </source>
</evidence>
<proteinExistence type="predicted"/>
<name>A0A8S2FJU2_9BILA</name>
<protein>
    <submittedName>
        <fullName evidence="2">Uncharacterized protein</fullName>
    </submittedName>
</protein>
<sequence>MQQSSTKIKHAYRKVDDFERQIILSLVQALGNSASAIANYIRASGNDYGELGRCYQTITYNSARKRIYDILSNAAKRAQDPLCFQPTSTDAFDYVTSSDGIENTDTERDTFVKRVVDNYHAQQRKQNPSQQPLSSITLTAAVDHSENSRQKSSTEHPPPLTNIDSITLLRQENSTTNPDPSTIFSTETSVDDIQLNYEEISAVDIPLSEPVSESEGAPTALLTPDPVVSQPTLLTNFPLSFATSLPQIPNDILQKLPDQLRDVNALWGLFTSFVSSVADNPTSLSIAVPSPRTIDSLVPSSSSIQPSKLFSTNLQKRHTPQSSSFNINDYDLELESDDVSPTPKRACIRPLPQQTTTQSSDKTKSTRSSTPLVKPIKNKKTVRILNDEDDDEDDLTILSQSSATAPPTLPRQSKKRPLSTYDMTVKKWFLITFQIRIRSRSPSRVYSYVNPSIYLY</sequence>
<comment type="caution">
    <text evidence="2">The sequence shown here is derived from an EMBL/GenBank/DDBJ whole genome shotgun (WGS) entry which is preliminary data.</text>
</comment>
<dbReference type="EMBL" id="CAJOBA010053559">
    <property type="protein sequence ID" value="CAF4266060.1"/>
    <property type="molecule type" value="Genomic_DNA"/>
</dbReference>